<name>A0AAX2IF86_9FLAO</name>
<protein>
    <recommendedName>
        <fullName evidence="6">IgGFc-binding protein N-terminal domain-containing protein</fullName>
    </recommendedName>
</protein>
<dbReference type="Proteomes" id="UP000251937">
    <property type="component" value="Unassembled WGS sequence"/>
</dbReference>
<evidence type="ECO:0000313" key="3">
    <source>
        <dbReference type="EMBL" id="SQA86771.1"/>
    </source>
</evidence>
<reference evidence="2 4" key="1">
    <citation type="submission" date="2017-02" db="EMBL/GenBank/DDBJ databases">
        <authorList>
            <person name="Varghese N."/>
            <person name="Submissions S."/>
        </authorList>
    </citation>
    <scope>NUCLEOTIDE SEQUENCE [LARGE SCALE GENOMIC DNA]</scope>
    <source>
        <strain evidence="2 4">DSM 16775</strain>
    </source>
</reference>
<dbReference type="EMBL" id="FUZE01000020">
    <property type="protein sequence ID" value="SKC00746.1"/>
    <property type="molecule type" value="Genomic_DNA"/>
</dbReference>
<keyword evidence="4" id="KW-1185">Reference proteome</keyword>
<feature type="signal peptide" evidence="1">
    <location>
        <begin position="1"/>
        <end position="22"/>
    </location>
</feature>
<evidence type="ECO:0000313" key="4">
    <source>
        <dbReference type="Proteomes" id="UP000190669"/>
    </source>
</evidence>
<evidence type="ECO:0000313" key="5">
    <source>
        <dbReference type="Proteomes" id="UP000251937"/>
    </source>
</evidence>
<feature type="chain" id="PRO_5043601013" description="IgGFc-binding protein N-terminal domain-containing protein" evidence="1">
    <location>
        <begin position="23"/>
        <end position="810"/>
    </location>
</feature>
<accession>A0AAX2IF86</accession>
<reference evidence="3 5" key="2">
    <citation type="submission" date="2018-06" db="EMBL/GenBank/DDBJ databases">
        <authorList>
            <consortium name="Pathogen Informatics"/>
            <person name="Doyle S."/>
        </authorList>
    </citation>
    <scope>NUCLEOTIDE SEQUENCE [LARGE SCALE GENOMIC DNA]</scope>
    <source>
        <strain evidence="3 5">NCTC11212</strain>
    </source>
</reference>
<comment type="caution">
    <text evidence="3">The sequence shown here is derived from an EMBL/GenBank/DDBJ whole genome shotgun (WGS) entry which is preliminary data.</text>
</comment>
<organism evidence="3 5">
    <name type="scientific">Chryseobacterium balustinum</name>
    <dbReference type="NCBI Taxonomy" id="246"/>
    <lineage>
        <taxon>Bacteria</taxon>
        <taxon>Pseudomonadati</taxon>
        <taxon>Bacteroidota</taxon>
        <taxon>Flavobacteriia</taxon>
        <taxon>Flavobacteriales</taxon>
        <taxon>Weeksellaceae</taxon>
        <taxon>Chryseobacterium group</taxon>
        <taxon>Chryseobacterium</taxon>
    </lineage>
</organism>
<dbReference type="Proteomes" id="UP000190669">
    <property type="component" value="Unassembled WGS sequence"/>
</dbReference>
<dbReference type="KEGG" id="cbp:EB354_00110"/>
<evidence type="ECO:0000313" key="2">
    <source>
        <dbReference type="EMBL" id="SKC00746.1"/>
    </source>
</evidence>
<dbReference type="RefSeq" id="WP_079466471.1">
    <property type="nucleotide sequence ID" value="NZ_CP033934.1"/>
</dbReference>
<gene>
    <name evidence="3" type="ORF">NCTC11212_00177</name>
    <name evidence="2" type="ORF">SAMN05421800_1202</name>
</gene>
<evidence type="ECO:0008006" key="6">
    <source>
        <dbReference type="Google" id="ProtNLM"/>
    </source>
</evidence>
<evidence type="ECO:0000256" key="1">
    <source>
        <dbReference type="SAM" id="SignalP"/>
    </source>
</evidence>
<keyword evidence="1" id="KW-0732">Signal</keyword>
<dbReference type="AlphaFoldDB" id="A0AAX2IF86"/>
<dbReference type="EMBL" id="UAVR01000002">
    <property type="protein sequence ID" value="SQA86771.1"/>
    <property type="molecule type" value="Genomic_DNA"/>
</dbReference>
<proteinExistence type="predicted"/>
<sequence>MIKNYKILSVFLVLLFNMSAYSQQAGKIYLSSGRTGRVYDISTDVLVNPSSTVRALPTPLSVINTSGNNRLRTSNLAIGYDAVAGNSAQLVFFHSNISKNTALYKNGNAVGTVTLPEDIGGIGTNNVIGPYFGYTYGFKSLNKNLYRINPNPDLVGTITAAVPTDTDWENGTSFGTDTFYDYQNNIYTFINNGGNRFLYKISIANLKATKVVQLANATTPSTVDGIQGMAYLNNTAYIATITTPSTGNSRITVRGINLSTGAITTLSIYEFNEASANIDLASVDYFVPFTFTCGSIAFLNDTPYVAGASSTRTLRVPIANVYTPGNYTMNIIGTGVNTVHNTTITSATTHIDIPVAYSGLGNGGNSDLTIDLNGSTTSCVYSTFVDKDTDKDGIRDMLDLDSDNDGILDIFECPDYVVNQPFNASSGTTINFSAPSADLGFIFDVFTLDNSFNLNINGVKLAVNEIQFQPDQTDNIRFADGSRYGKGGIPQIYNMIGTSTNPLVRIIIHKNGSINMYGSKSGGGKFFPLELYNGNSFNTIIWNTSGANSVTLSQSVVGTTYITGNGYGVKHGFCDPDNDGISNQFDVDSDGDGCPDAIEGSENVKYTQVHSLSLLSSDPNYKYRGQIKVLGDGITSGSPSHVISTKAEGYGVPLLVNSTLGNNTNTAGVADNTDGTVDIGQGIGNSQNAALNDCKCYNIPNTTTGTDNPTQHGITAFNRAGATNSNWPMLRNNGWTALEADTKALVINRMPSSTTGANAGEPLSGLNPAIMVPVMGMMYYDTTSDCLKINTDGTRSGWKCFNTQSCPAEN</sequence>